<comment type="caution">
    <text evidence="5">The sequence shown here is derived from an EMBL/GenBank/DDBJ whole genome shotgun (WGS) entry which is preliminary data.</text>
</comment>
<dbReference type="OrthoDB" id="10253115at2759"/>
<reference evidence="5" key="1">
    <citation type="journal article" date="2021" name="Nat. Commun.">
        <title>Genetic determinants of endophytism in the Arabidopsis root mycobiome.</title>
        <authorList>
            <person name="Mesny F."/>
            <person name="Miyauchi S."/>
            <person name="Thiergart T."/>
            <person name="Pickel B."/>
            <person name="Atanasova L."/>
            <person name="Karlsson M."/>
            <person name="Huettel B."/>
            <person name="Barry K.W."/>
            <person name="Haridas S."/>
            <person name="Chen C."/>
            <person name="Bauer D."/>
            <person name="Andreopoulos W."/>
            <person name="Pangilinan J."/>
            <person name="LaButti K."/>
            <person name="Riley R."/>
            <person name="Lipzen A."/>
            <person name="Clum A."/>
            <person name="Drula E."/>
            <person name="Henrissat B."/>
            <person name="Kohler A."/>
            <person name="Grigoriev I.V."/>
            <person name="Martin F.M."/>
            <person name="Hacquard S."/>
        </authorList>
    </citation>
    <scope>NUCLEOTIDE SEQUENCE</scope>
    <source>
        <strain evidence="5">MPI-SDFR-AT-0117</strain>
    </source>
</reference>
<protein>
    <submittedName>
        <fullName evidence="5">AMP-binding enzyme</fullName>
    </submittedName>
</protein>
<comment type="pathway">
    <text evidence="1">Siderophore biosynthesis.</text>
</comment>
<dbReference type="GO" id="GO:0031956">
    <property type="term" value="F:medium-chain fatty acid-CoA ligase activity"/>
    <property type="evidence" value="ECO:0007669"/>
    <property type="project" value="TreeGrafter"/>
</dbReference>
<evidence type="ECO:0000313" key="5">
    <source>
        <dbReference type="EMBL" id="KAH6688288.1"/>
    </source>
</evidence>
<evidence type="ECO:0000259" key="4">
    <source>
        <dbReference type="Pfam" id="PF13193"/>
    </source>
</evidence>
<proteinExistence type="inferred from homology"/>
<organism evidence="5 6">
    <name type="scientific">Plectosphaerella plurivora</name>
    <dbReference type="NCBI Taxonomy" id="936078"/>
    <lineage>
        <taxon>Eukaryota</taxon>
        <taxon>Fungi</taxon>
        <taxon>Dikarya</taxon>
        <taxon>Ascomycota</taxon>
        <taxon>Pezizomycotina</taxon>
        <taxon>Sordariomycetes</taxon>
        <taxon>Hypocreomycetidae</taxon>
        <taxon>Glomerellales</taxon>
        <taxon>Plectosphaerellaceae</taxon>
        <taxon>Plectosphaerella</taxon>
    </lineage>
</organism>
<dbReference type="Pfam" id="PF13193">
    <property type="entry name" value="AMP-binding_C"/>
    <property type="match status" value="1"/>
</dbReference>
<feature type="domain" description="AMP-dependent synthetase/ligase" evidence="3">
    <location>
        <begin position="45"/>
        <end position="414"/>
    </location>
</feature>
<dbReference type="Pfam" id="PF00501">
    <property type="entry name" value="AMP-binding"/>
    <property type="match status" value="1"/>
</dbReference>
<name>A0A9P9ADC6_9PEZI</name>
<sequence>MASSPTIAPSNEPFEPEQKLSLLHGPADPPLVDLSLGELLELQTYQHGTRECITIPWTGTRWTYNELNQQSLLLAQALLNKGIGVGDRVGIMAGNCEQYAAVFFAVTRIGAILVILNNTYTPTEAMYAINFSDCKILFTTKRIGRTDNARLLGQLESEVKGPQVIILRGDAGSYETYDDLIRSANRQSADELRRATSKVVPHQVCNLQFTSGTTGLPKAAMLTHHSLVNNARFIGDRMRLTPDDVLCCPPPLFHCFGLVLGLLSVVTHGARIVYPAEVFDVPSTLSAILDENCTALHGVPAMFDSLFQAAPDDFRSSRIRTGIVAGAPVPRYLMELMVDRLGMSEFTSSYGLTEASPTCFNAFTDDALGKRLTTVGTLMPHAQAKIVDREGNLVPVGERGELCIAGYQLQAGYWNNSEKTNEVMVRDSAGVLWLHTGDEAMFDDEGYCTITGRFKDIIIRGGENIYPLEIEERLVTHPSISRAVVVGLKDTHYGEVVGAFLEKADGGAKPNDREVREWVRQQLGGHKSPAHLFWLGEDGVPADVPLTGSGKVRKFEMAKAGDEILKKRTVSAKL</sequence>
<dbReference type="Gene3D" id="3.40.50.12780">
    <property type="entry name" value="N-terminal domain of ligase-like"/>
    <property type="match status" value="1"/>
</dbReference>
<dbReference type="PANTHER" id="PTHR43201">
    <property type="entry name" value="ACYL-COA SYNTHETASE"/>
    <property type="match status" value="1"/>
</dbReference>
<dbReference type="PANTHER" id="PTHR43201:SF6">
    <property type="entry name" value="ACYL COA SYNTHETASE (EUROFUNG)"/>
    <property type="match status" value="1"/>
</dbReference>
<feature type="domain" description="AMP-binding enzyme C-terminal" evidence="4">
    <location>
        <begin position="469"/>
        <end position="551"/>
    </location>
</feature>
<dbReference type="AlphaFoldDB" id="A0A9P9ADC6"/>
<dbReference type="Gene3D" id="3.30.300.30">
    <property type="match status" value="1"/>
</dbReference>
<dbReference type="InterPro" id="IPR042099">
    <property type="entry name" value="ANL_N_sf"/>
</dbReference>
<accession>A0A9P9ADC6</accession>
<evidence type="ECO:0000256" key="2">
    <source>
        <dbReference type="ARBA" id="ARBA00006432"/>
    </source>
</evidence>
<evidence type="ECO:0000259" key="3">
    <source>
        <dbReference type="Pfam" id="PF00501"/>
    </source>
</evidence>
<dbReference type="InterPro" id="IPR020845">
    <property type="entry name" value="AMP-binding_CS"/>
</dbReference>
<dbReference type="InterPro" id="IPR025110">
    <property type="entry name" value="AMP-bd_C"/>
</dbReference>
<dbReference type="SUPFAM" id="SSF56801">
    <property type="entry name" value="Acetyl-CoA synthetase-like"/>
    <property type="match status" value="1"/>
</dbReference>
<evidence type="ECO:0000256" key="1">
    <source>
        <dbReference type="ARBA" id="ARBA00004924"/>
    </source>
</evidence>
<evidence type="ECO:0000313" key="6">
    <source>
        <dbReference type="Proteomes" id="UP000770015"/>
    </source>
</evidence>
<comment type="similarity">
    <text evidence="2">Belongs to the ATP-dependent AMP-binding enzyme family.</text>
</comment>
<dbReference type="Proteomes" id="UP000770015">
    <property type="component" value="Unassembled WGS sequence"/>
</dbReference>
<dbReference type="PROSITE" id="PS00455">
    <property type="entry name" value="AMP_BINDING"/>
    <property type="match status" value="1"/>
</dbReference>
<dbReference type="InterPro" id="IPR045851">
    <property type="entry name" value="AMP-bd_C_sf"/>
</dbReference>
<keyword evidence="6" id="KW-1185">Reference proteome</keyword>
<dbReference type="FunFam" id="3.40.50.12780:FF:000003">
    <property type="entry name" value="Long-chain-fatty-acid--CoA ligase FadD"/>
    <property type="match status" value="1"/>
</dbReference>
<dbReference type="GO" id="GO:0006631">
    <property type="term" value="P:fatty acid metabolic process"/>
    <property type="evidence" value="ECO:0007669"/>
    <property type="project" value="TreeGrafter"/>
</dbReference>
<gene>
    <name evidence="5" type="ORF">F5X68DRAFT_260801</name>
</gene>
<dbReference type="EMBL" id="JAGSXJ010000009">
    <property type="protein sequence ID" value="KAH6688288.1"/>
    <property type="molecule type" value="Genomic_DNA"/>
</dbReference>
<dbReference type="InterPro" id="IPR000873">
    <property type="entry name" value="AMP-dep_synth/lig_dom"/>
</dbReference>